<accession>A0A1H4EDC8</accession>
<dbReference type="InterPro" id="IPR006268">
    <property type="entry name" value="DAHP_syn_2"/>
</dbReference>
<dbReference type="Pfam" id="PF00793">
    <property type="entry name" value="DAHP_synth_1"/>
    <property type="match status" value="1"/>
</dbReference>
<dbReference type="EMBL" id="FNQN01000015">
    <property type="protein sequence ID" value="SEA82738.1"/>
    <property type="molecule type" value="Genomic_DNA"/>
</dbReference>
<dbReference type="Pfam" id="PF18152">
    <property type="entry name" value="DAHP_snth_FXD"/>
    <property type="match status" value="1"/>
</dbReference>
<dbReference type="Gene3D" id="3.30.70.1140">
    <property type="entry name" value="Phospho-2-dehydro-3-deoxyheptonate aldolase, domain 1"/>
    <property type="match status" value="1"/>
</dbReference>
<dbReference type="InterPro" id="IPR041071">
    <property type="entry name" value="DAHP_snth_FXD"/>
</dbReference>
<proteinExistence type="predicted"/>
<evidence type="ECO:0000259" key="2">
    <source>
        <dbReference type="Pfam" id="PF00793"/>
    </source>
</evidence>
<evidence type="ECO:0000313" key="4">
    <source>
        <dbReference type="EMBL" id="SEA82738.1"/>
    </source>
</evidence>
<dbReference type="AlphaFoldDB" id="A0A1H4EDC8"/>
<name>A0A1H4EDC8_9BACT</name>
<evidence type="ECO:0000259" key="3">
    <source>
        <dbReference type="Pfam" id="PF18152"/>
    </source>
</evidence>
<dbReference type="NCBIfam" id="NF009239">
    <property type="entry name" value="PRK12595.1"/>
    <property type="match status" value="1"/>
</dbReference>
<dbReference type="GO" id="GO:0016832">
    <property type="term" value="F:aldehyde-lyase activity"/>
    <property type="evidence" value="ECO:0007669"/>
    <property type="project" value="InterPro"/>
</dbReference>
<feature type="domain" description="DAHP synthetase I/KDSA" evidence="2">
    <location>
        <begin position="92"/>
        <end position="327"/>
    </location>
</feature>
<feature type="domain" description="DAHP synthase ferredoxin-like" evidence="3">
    <location>
        <begin position="1"/>
        <end position="68"/>
    </location>
</feature>
<dbReference type="InterPro" id="IPR013785">
    <property type="entry name" value="Aldolase_TIM"/>
</dbReference>
<dbReference type="SUPFAM" id="SSF51569">
    <property type="entry name" value="Aldolase"/>
    <property type="match status" value="1"/>
</dbReference>
<dbReference type="GO" id="GO:0016740">
    <property type="term" value="F:transferase activity"/>
    <property type="evidence" value="ECO:0007669"/>
    <property type="project" value="UniProtKB-KW"/>
</dbReference>
<organism evidence="4 5">
    <name type="scientific">Desulfuromusa kysingii</name>
    <dbReference type="NCBI Taxonomy" id="37625"/>
    <lineage>
        <taxon>Bacteria</taxon>
        <taxon>Pseudomonadati</taxon>
        <taxon>Thermodesulfobacteriota</taxon>
        <taxon>Desulfuromonadia</taxon>
        <taxon>Desulfuromonadales</taxon>
        <taxon>Geopsychrobacteraceae</taxon>
        <taxon>Desulfuromusa</taxon>
    </lineage>
</organism>
<dbReference type="NCBIfam" id="NF006421">
    <property type="entry name" value="PRK08673.1"/>
    <property type="match status" value="1"/>
</dbReference>
<dbReference type="InterPro" id="IPR006218">
    <property type="entry name" value="DAHP1/KDSA"/>
</dbReference>
<keyword evidence="5" id="KW-1185">Reference proteome</keyword>
<sequence>MIIVMQKDAAKSDLESVEKKIIELGYQPHIIYGETRNVIGAVGEERGKEKLQTLQSMSGVENVVPILKAYKLASREVQPQSSEVEIVPGLTIGGKEFVVAAGPCAVEDRDQICDTAVAVKQAGARLLRGGAYKPRTSPYSFQGMEEDGLKLLAEAREITGLPIVTEVVNPRDVELVARYADVMQVGARNTQNFALLKMLGQLDKPILLKRGMSTTIQEFLMSAEYILSEGNRRVILCERGIRTFETATRNTLDISAVPVLKQQTHLPVIIDPSHATGHASLIAPMSYAAAAAGADGLIVEVHPCPEKATSDGPQSLRPDDFQVMMDKLREFVKVADREMA</sequence>
<gene>
    <name evidence="4" type="ORF">SAMN05660420_03328</name>
</gene>
<dbReference type="InterPro" id="IPR052899">
    <property type="entry name" value="Class-I_DAHP_synthase"/>
</dbReference>
<evidence type="ECO:0000313" key="5">
    <source>
        <dbReference type="Proteomes" id="UP000199409"/>
    </source>
</evidence>
<dbReference type="NCBIfam" id="TIGR01361">
    <property type="entry name" value="DAHP_synth_Bsub"/>
    <property type="match status" value="1"/>
</dbReference>
<keyword evidence="1" id="KW-0808">Transferase</keyword>
<dbReference type="GO" id="GO:0009073">
    <property type="term" value="P:aromatic amino acid family biosynthetic process"/>
    <property type="evidence" value="ECO:0007669"/>
    <property type="project" value="InterPro"/>
</dbReference>
<protein>
    <submittedName>
        <fullName evidence="4">3-deoxy-D-arabinoheptulosonate-7-phosphate synthase</fullName>
    </submittedName>
</protein>
<evidence type="ECO:0000256" key="1">
    <source>
        <dbReference type="ARBA" id="ARBA00022679"/>
    </source>
</evidence>
<dbReference type="STRING" id="37625.SAMN05660420_03328"/>
<dbReference type="OrthoDB" id="9802281at2"/>
<dbReference type="Gene3D" id="3.20.20.70">
    <property type="entry name" value="Aldolase class I"/>
    <property type="match status" value="1"/>
</dbReference>
<dbReference type="RefSeq" id="WP_092350927.1">
    <property type="nucleotide sequence ID" value="NZ_FNQN01000015.1"/>
</dbReference>
<dbReference type="PANTHER" id="PTHR43018:SF3">
    <property type="entry name" value="CARBOXYSOME FORMATION PROTEIN"/>
    <property type="match status" value="1"/>
</dbReference>
<reference evidence="4 5" key="1">
    <citation type="submission" date="2016-10" db="EMBL/GenBank/DDBJ databases">
        <authorList>
            <person name="de Groot N.N."/>
        </authorList>
    </citation>
    <scope>NUCLEOTIDE SEQUENCE [LARGE SCALE GENOMIC DNA]</scope>
    <source>
        <strain evidence="4 5">DSM 7343</strain>
    </source>
</reference>
<dbReference type="PANTHER" id="PTHR43018">
    <property type="entry name" value="PHOSPHO-2-DEHYDRO-3-DEOXYHEPTONATE ALDOLASE"/>
    <property type="match status" value="1"/>
</dbReference>
<dbReference type="Proteomes" id="UP000199409">
    <property type="component" value="Unassembled WGS sequence"/>
</dbReference>